<protein>
    <recommendedName>
        <fullName evidence="1">Ysc84 actin-binding domain-containing protein</fullName>
    </recommendedName>
</protein>
<dbReference type="PROSITE" id="PS51257">
    <property type="entry name" value="PROKAR_LIPOPROTEIN"/>
    <property type="match status" value="1"/>
</dbReference>
<dbReference type="InterPro" id="IPR007461">
    <property type="entry name" value="Ysc84_actin-binding"/>
</dbReference>
<gene>
    <name evidence="2" type="ORF">MNBD_GAMMA12-2702</name>
</gene>
<name>A0A3B0YKQ7_9ZZZZ</name>
<dbReference type="AlphaFoldDB" id="A0A3B0YKQ7"/>
<feature type="domain" description="Ysc84 actin-binding" evidence="1">
    <location>
        <begin position="100"/>
        <end position="188"/>
    </location>
</feature>
<reference evidence="2" key="1">
    <citation type="submission" date="2018-06" db="EMBL/GenBank/DDBJ databases">
        <authorList>
            <person name="Zhirakovskaya E."/>
        </authorList>
    </citation>
    <scope>NUCLEOTIDE SEQUENCE</scope>
</reference>
<evidence type="ECO:0000313" key="2">
    <source>
        <dbReference type="EMBL" id="VAW79981.1"/>
    </source>
</evidence>
<accession>A0A3B0YKQ7</accession>
<dbReference type="EMBL" id="UOFL01000185">
    <property type="protein sequence ID" value="VAW79981.1"/>
    <property type="molecule type" value="Genomic_DNA"/>
</dbReference>
<sequence>MKSNKTLIVTILFTLLLGGCGLNSQKTPADKRKFILDMQRDTLSHLYRIKPHARRVIHKSAGYAVFSNANINLILASVTGGYGVATNTHSGHKTYMRMGEIGFGLGLGVKDFRVIFVFHTKSSLRHFIHQGWNVGAHADATAKASDKGKAYTGEALIGGITIYHITKSGLALQATLKGTKFWKDKHLN</sequence>
<proteinExistence type="predicted"/>
<evidence type="ECO:0000259" key="1">
    <source>
        <dbReference type="Pfam" id="PF04366"/>
    </source>
</evidence>
<organism evidence="2">
    <name type="scientific">hydrothermal vent metagenome</name>
    <dbReference type="NCBI Taxonomy" id="652676"/>
    <lineage>
        <taxon>unclassified sequences</taxon>
        <taxon>metagenomes</taxon>
        <taxon>ecological metagenomes</taxon>
    </lineage>
</organism>
<dbReference type="Pfam" id="PF04366">
    <property type="entry name" value="Ysc84"/>
    <property type="match status" value="1"/>
</dbReference>